<sequence length="63" mass="7499">MNKKWKRKTKTTGFAFDVVSLFLGQHPIWHTVRKSKSNIQIYKLYYTFVVTGIRSRQHEIIGD</sequence>
<evidence type="ECO:0000313" key="2">
    <source>
        <dbReference type="WBParaSite" id="nRc.2.0.1.t26661-RA"/>
    </source>
</evidence>
<protein>
    <submittedName>
        <fullName evidence="2">Uncharacterized protein</fullName>
    </submittedName>
</protein>
<proteinExistence type="predicted"/>
<dbReference type="Proteomes" id="UP000887565">
    <property type="component" value="Unplaced"/>
</dbReference>
<evidence type="ECO:0000313" key="1">
    <source>
        <dbReference type="Proteomes" id="UP000887565"/>
    </source>
</evidence>
<reference evidence="2" key="1">
    <citation type="submission" date="2022-11" db="UniProtKB">
        <authorList>
            <consortium name="WormBaseParasite"/>
        </authorList>
    </citation>
    <scope>IDENTIFICATION</scope>
</reference>
<dbReference type="WBParaSite" id="nRc.2.0.1.t26661-RA">
    <property type="protein sequence ID" value="nRc.2.0.1.t26661-RA"/>
    <property type="gene ID" value="nRc.2.0.1.g26661"/>
</dbReference>
<name>A0A915JKV0_ROMCU</name>
<accession>A0A915JKV0</accession>
<organism evidence="1 2">
    <name type="scientific">Romanomermis culicivorax</name>
    <name type="common">Nematode worm</name>
    <dbReference type="NCBI Taxonomy" id="13658"/>
    <lineage>
        <taxon>Eukaryota</taxon>
        <taxon>Metazoa</taxon>
        <taxon>Ecdysozoa</taxon>
        <taxon>Nematoda</taxon>
        <taxon>Enoplea</taxon>
        <taxon>Dorylaimia</taxon>
        <taxon>Mermithida</taxon>
        <taxon>Mermithoidea</taxon>
        <taxon>Mermithidae</taxon>
        <taxon>Romanomermis</taxon>
    </lineage>
</organism>
<keyword evidence="1" id="KW-1185">Reference proteome</keyword>
<dbReference type="AlphaFoldDB" id="A0A915JKV0"/>